<evidence type="ECO:0000313" key="1">
    <source>
        <dbReference type="EMBL" id="GAK37025.1"/>
    </source>
</evidence>
<dbReference type="EMBL" id="BAJS01000012">
    <property type="protein sequence ID" value="GAK37025.1"/>
    <property type="molecule type" value="Genomic_DNA"/>
</dbReference>
<protein>
    <submittedName>
        <fullName evidence="1">Uncharacterized protein</fullName>
    </submittedName>
</protein>
<organism evidence="1 2">
    <name type="scientific">Bacteroides graminisolvens DSM 19988 = JCM 15093</name>
    <dbReference type="NCBI Taxonomy" id="1121097"/>
    <lineage>
        <taxon>Bacteria</taxon>
        <taxon>Pseudomonadati</taxon>
        <taxon>Bacteroidota</taxon>
        <taxon>Bacteroidia</taxon>
        <taxon>Bacteroidales</taxon>
        <taxon>Bacteroidaceae</taxon>
        <taxon>Bacteroides</taxon>
    </lineage>
</organism>
<comment type="caution">
    <text evidence="1">The sequence shown here is derived from an EMBL/GenBank/DDBJ whole genome shotgun (WGS) entry which is preliminary data.</text>
</comment>
<sequence length="60" mass="6994">MTNENGLFKLISMSFAEVSATSQQSYKYNGKELNTEREDVFYNYSTRYIDSALGIYIMYP</sequence>
<dbReference type="STRING" id="1121097.GCA_000428125_02478"/>
<proteinExistence type="predicted"/>
<reference evidence="1 2" key="1">
    <citation type="journal article" date="2015" name="Microbes Environ.">
        <title>Distribution and evolution of nitrogen fixation genes in the phylum bacteroidetes.</title>
        <authorList>
            <person name="Inoue J."/>
            <person name="Oshima K."/>
            <person name="Suda W."/>
            <person name="Sakamoto M."/>
            <person name="Iino T."/>
            <person name="Noda S."/>
            <person name="Hongoh Y."/>
            <person name="Hattori M."/>
            <person name="Ohkuma M."/>
        </authorList>
    </citation>
    <scope>NUCLEOTIDE SEQUENCE [LARGE SCALE GENOMIC DNA]</scope>
    <source>
        <strain evidence="1 2">JCM 15093</strain>
    </source>
</reference>
<accession>A0A069D3V3</accession>
<name>A0A069D3V3_9BACE</name>
<dbReference type="AlphaFoldDB" id="A0A069D3V3"/>
<keyword evidence="2" id="KW-1185">Reference proteome</keyword>
<dbReference type="Proteomes" id="UP000027601">
    <property type="component" value="Unassembled WGS sequence"/>
</dbReference>
<evidence type="ECO:0000313" key="2">
    <source>
        <dbReference type="Proteomes" id="UP000027601"/>
    </source>
</evidence>
<gene>
    <name evidence="1" type="ORF">JCM15093_2240</name>
</gene>